<keyword evidence="1" id="KW-0808">Transferase</keyword>
<dbReference type="Proteomes" id="UP000645217">
    <property type="component" value="Unassembled WGS sequence"/>
</dbReference>
<gene>
    <name evidence="4" type="ORF">GCM10007964_39900</name>
</gene>
<name>A0A917VKJ5_9ACTN</name>
<reference evidence="4" key="2">
    <citation type="submission" date="2020-09" db="EMBL/GenBank/DDBJ databases">
        <authorList>
            <person name="Sun Q."/>
            <person name="Ohkuma M."/>
        </authorList>
    </citation>
    <scope>NUCLEOTIDE SEQUENCE</scope>
    <source>
        <strain evidence="4">JCM 13064</strain>
    </source>
</reference>
<dbReference type="InterPro" id="IPR036890">
    <property type="entry name" value="HATPase_C_sf"/>
</dbReference>
<keyword evidence="5" id="KW-1185">Reference proteome</keyword>
<evidence type="ECO:0000259" key="3">
    <source>
        <dbReference type="Pfam" id="PF13581"/>
    </source>
</evidence>
<dbReference type="CDD" id="cd16936">
    <property type="entry name" value="HATPase_RsbW-like"/>
    <property type="match status" value="1"/>
</dbReference>
<comment type="caution">
    <text evidence="4">The sequence shown here is derived from an EMBL/GenBank/DDBJ whole genome shotgun (WGS) entry which is preliminary data.</text>
</comment>
<keyword evidence="1" id="KW-0418">Kinase</keyword>
<feature type="region of interest" description="Disordered" evidence="2">
    <location>
        <begin position="210"/>
        <end position="237"/>
    </location>
</feature>
<evidence type="ECO:0000313" key="5">
    <source>
        <dbReference type="Proteomes" id="UP000645217"/>
    </source>
</evidence>
<evidence type="ECO:0000256" key="2">
    <source>
        <dbReference type="SAM" id="MobiDB-lite"/>
    </source>
</evidence>
<dbReference type="SUPFAM" id="SSF55874">
    <property type="entry name" value="ATPase domain of HSP90 chaperone/DNA topoisomerase II/histidine kinase"/>
    <property type="match status" value="1"/>
</dbReference>
<organism evidence="4 5">
    <name type="scientific">Sphaerisporangium melleum</name>
    <dbReference type="NCBI Taxonomy" id="321316"/>
    <lineage>
        <taxon>Bacteria</taxon>
        <taxon>Bacillati</taxon>
        <taxon>Actinomycetota</taxon>
        <taxon>Actinomycetes</taxon>
        <taxon>Streptosporangiales</taxon>
        <taxon>Streptosporangiaceae</taxon>
        <taxon>Sphaerisporangium</taxon>
    </lineage>
</organism>
<dbReference type="GO" id="GO:0004674">
    <property type="term" value="F:protein serine/threonine kinase activity"/>
    <property type="evidence" value="ECO:0007669"/>
    <property type="project" value="UniProtKB-KW"/>
</dbReference>
<accession>A0A917VKJ5</accession>
<dbReference type="Gene3D" id="3.30.565.10">
    <property type="entry name" value="Histidine kinase-like ATPase, C-terminal domain"/>
    <property type="match status" value="1"/>
</dbReference>
<feature type="domain" description="Histidine kinase/HSP90-like ATPase" evidence="3">
    <location>
        <begin position="26"/>
        <end position="127"/>
    </location>
</feature>
<dbReference type="EMBL" id="BMNT01000021">
    <property type="protein sequence ID" value="GGK93446.1"/>
    <property type="molecule type" value="Genomic_DNA"/>
</dbReference>
<protein>
    <recommendedName>
        <fullName evidence="3">Histidine kinase/HSP90-like ATPase domain-containing protein</fullName>
    </recommendedName>
</protein>
<evidence type="ECO:0000313" key="4">
    <source>
        <dbReference type="EMBL" id="GGK93446.1"/>
    </source>
</evidence>
<keyword evidence="1" id="KW-0723">Serine/threonine-protein kinase</keyword>
<proteinExistence type="predicted"/>
<dbReference type="InterPro" id="IPR003594">
    <property type="entry name" value="HATPase_dom"/>
</dbReference>
<dbReference type="PANTHER" id="PTHR35526">
    <property type="entry name" value="ANTI-SIGMA-F FACTOR RSBW-RELATED"/>
    <property type="match status" value="1"/>
</dbReference>
<dbReference type="AlphaFoldDB" id="A0A917VKJ5"/>
<dbReference type="InterPro" id="IPR050267">
    <property type="entry name" value="Anti-sigma-factor_SerPK"/>
</dbReference>
<dbReference type="Pfam" id="PF13581">
    <property type="entry name" value="HATPase_c_2"/>
    <property type="match status" value="1"/>
</dbReference>
<reference evidence="4" key="1">
    <citation type="journal article" date="2014" name="Int. J. Syst. Evol. Microbiol.">
        <title>Complete genome sequence of Corynebacterium casei LMG S-19264T (=DSM 44701T), isolated from a smear-ripened cheese.</title>
        <authorList>
            <consortium name="US DOE Joint Genome Institute (JGI-PGF)"/>
            <person name="Walter F."/>
            <person name="Albersmeier A."/>
            <person name="Kalinowski J."/>
            <person name="Ruckert C."/>
        </authorList>
    </citation>
    <scope>NUCLEOTIDE SEQUENCE</scope>
    <source>
        <strain evidence="4">JCM 13064</strain>
    </source>
</reference>
<sequence length="237" mass="25780">MVAATDHPVEDRPEALLPGLRWRRVFPGEPAQLKEVRAFINMLLAGHPVRDDALVCAVELCANAIAHTASGVDGVLALEVWLSEGRTVRVLVQDAGGPTVPLPRTGSDDAMSEGGRGLAIVAALSARTGMLGDHRGRLVWADLTLREEGAGGATAGLRYDFHGWEVWFGCWTRQWWAIPRGCGPYLISAPSEKDLLRQIDLIERDLVESADHSAGNGDVRIPRQRRPDPEEDDVSGR</sequence>
<dbReference type="PANTHER" id="PTHR35526:SF3">
    <property type="entry name" value="ANTI-SIGMA-F FACTOR RSBW"/>
    <property type="match status" value="1"/>
</dbReference>
<evidence type="ECO:0000256" key="1">
    <source>
        <dbReference type="ARBA" id="ARBA00022527"/>
    </source>
</evidence>